<dbReference type="GO" id="GO:0003677">
    <property type="term" value="F:DNA binding"/>
    <property type="evidence" value="ECO:0007669"/>
    <property type="project" value="UniProtKB-KW"/>
</dbReference>
<evidence type="ECO:0000259" key="8">
    <source>
        <dbReference type="PROSITE" id="PS51032"/>
    </source>
</evidence>
<dbReference type="InterPro" id="IPR050913">
    <property type="entry name" value="AP2/ERF_ERF"/>
</dbReference>
<dbReference type="PANTHER" id="PTHR31194:SF166">
    <property type="entry name" value="PATHOGENESIS-RELATED GENES TRANSCRIPTIONAL ACTIVATOR PTI6"/>
    <property type="match status" value="1"/>
</dbReference>
<keyword evidence="5" id="KW-0804">Transcription</keyword>
<proteinExistence type="predicted"/>
<protein>
    <recommendedName>
        <fullName evidence="8">AP2/ERF domain-containing protein</fullName>
    </recommendedName>
</protein>
<dbReference type="InterPro" id="IPR016177">
    <property type="entry name" value="DNA-bd_dom_sf"/>
</dbReference>
<dbReference type="GO" id="GO:0005634">
    <property type="term" value="C:nucleus"/>
    <property type="evidence" value="ECO:0007669"/>
    <property type="project" value="UniProtKB-SubCell"/>
</dbReference>
<dbReference type="AlphaFoldDB" id="A0A328DC04"/>
<gene>
    <name evidence="9" type="ORF">DM860_012498</name>
</gene>
<dbReference type="InterPro" id="IPR001471">
    <property type="entry name" value="AP2/ERF_dom"/>
</dbReference>
<organism evidence="9 10">
    <name type="scientific">Cuscuta australis</name>
    <dbReference type="NCBI Taxonomy" id="267555"/>
    <lineage>
        <taxon>Eukaryota</taxon>
        <taxon>Viridiplantae</taxon>
        <taxon>Streptophyta</taxon>
        <taxon>Embryophyta</taxon>
        <taxon>Tracheophyta</taxon>
        <taxon>Spermatophyta</taxon>
        <taxon>Magnoliopsida</taxon>
        <taxon>eudicotyledons</taxon>
        <taxon>Gunneridae</taxon>
        <taxon>Pentapetalae</taxon>
        <taxon>asterids</taxon>
        <taxon>lamiids</taxon>
        <taxon>Solanales</taxon>
        <taxon>Convolvulaceae</taxon>
        <taxon>Cuscuteae</taxon>
        <taxon>Cuscuta</taxon>
        <taxon>Cuscuta subgen. Grammica</taxon>
        <taxon>Cuscuta sect. Cleistogrammica</taxon>
    </lineage>
</organism>
<feature type="region of interest" description="Disordered" evidence="7">
    <location>
        <begin position="138"/>
        <end position="158"/>
    </location>
</feature>
<dbReference type="PROSITE" id="PS51032">
    <property type="entry name" value="AP2_ERF"/>
    <property type="match status" value="1"/>
</dbReference>
<dbReference type="Pfam" id="PF00847">
    <property type="entry name" value="AP2"/>
    <property type="match status" value="1"/>
</dbReference>
<dbReference type="CDD" id="cd00018">
    <property type="entry name" value="AP2"/>
    <property type="match status" value="1"/>
</dbReference>
<dbReference type="InterPro" id="IPR036955">
    <property type="entry name" value="AP2/ERF_dom_sf"/>
</dbReference>
<feature type="domain" description="AP2/ERF" evidence="8">
    <location>
        <begin position="169"/>
        <end position="226"/>
    </location>
</feature>
<evidence type="ECO:0000313" key="9">
    <source>
        <dbReference type="EMBL" id="RAL43357.1"/>
    </source>
</evidence>
<dbReference type="EMBL" id="NQVE01000156">
    <property type="protein sequence ID" value="RAL43357.1"/>
    <property type="molecule type" value="Genomic_DNA"/>
</dbReference>
<evidence type="ECO:0000256" key="3">
    <source>
        <dbReference type="ARBA" id="ARBA00023015"/>
    </source>
</evidence>
<dbReference type="GO" id="GO:0006952">
    <property type="term" value="P:defense response"/>
    <property type="evidence" value="ECO:0007669"/>
    <property type="project" value="UniProtKB-KW"/>
</dbReference>
<evidence type="ECO:0000256" key="2">
    <source>
        <dbReference type="ARBA" id="ARBA00022821"/>
    </source>
</evidence>
<keyword evidence="3" id="KW-0805">Transcription regulation</keyword>
<evidence type="ECO:0000256" key="7">
    <source>
        <dbReference type="SAM" id="MobiDB-lite"/>
    </source>
</evidence>
<accession>A0A328DC04</accession>
<name>A0A328DC04_9ASTE</name>
<dbReference type="FunFam" id="3.30.730.10:FF:000001">
    <property type="entry name" value="Ethylene-responsive transcription factor 2"/>
    <property type="match status" value="1"/>
</dbReference>
<dbReference type="GO" id="GO:0003700">
    <property type="term" value="F:DNA-binding transcription factor activity"/>
    <property type="evidence" value="ECO:0007669"/>
    <property type="project" value="InterPro"/>
</dbReference>
<evidence type="ECO:0000256" key="1">
    <source>
        <dbReference type="ARBA" id="ARBA00004123"/>
    </source>
</evidence>
<evidence type="ECO:0000313" key="10">
    <source>
        <dbReference type="Proteomes" id="UP000249390"/>
    </source>
</evidence>
<comment type="caution">
    <text evidence="9">The sequence shown here is derived from an EMBL/GenBank/DDBJ whole genome shotgun (WGS) entry which is preliminary data.</text>
</comment>
<reference evidence="9 10" key="1">
    <citation type="submission" date="2018-06" db="EMBL/GenBank/DDBJ databases">
        <title>The Genome of Cuscuta australis (Dodder) Provides Insight into the Evolution of Plant Parasitism.</title>
        <authorList>
            <person name="Liu H."/>
        </authorList>
    </citation>
    <scope>NUCLEOTIDE SEQUENCE [LARGE SCALE GENOMIC DNA]</scope>
    <source>
        <strain evidence="10">cv. Yunnan</strain>
        <tissue evidence="9">Vines</tissue>
    </source>
</reference>
<evidence type="ECO:0000256" key="6">
    <source>
        <dbReference type="ARBA" id="ARBA00023242"/>
    </source>
</evidence>
<sequence length="322" mass="35576">MSRCLISTDDDDDDPLLQFPISLWFDAFLSSFLDFRRWVVAGIVFWACFCAMEFDLDEFLGSPADYEPPVKFSEHLVTTDKHVGSGSDSPGARSRVVRIVVTDGDATDSSGDEEEDGLVVGRRVKRHVSEIRLVPPPQRAEHRAAQGSAKKRAARNLSPSESDVCGLKKFKGVRQRPWGRWAAEIRDPTQGKRVWLGTYDSQEEAATAYDRAAVMLRGDDAVTNFPRQAATEKAVCTPPNSTSASSDAALSPASVLRFGSLTPSPAMSDGEFSAFDGLVGEFDYSLDYDMSFGLSAYYPFPGNRRTEEFGEFDFDDFLADVR</sequence>
<keyword evidence="2" id="KW-0611">Plant defense</keyword>
<keyword evidence="10" id="KW-1185">Reference proteome</keyword>
<dbReference type="PRINTS" id="PR00367">
    <property type="entry name" value="ETHRSPELEMNT"/>
</dbReference>
<evidence type="ECO:0000256" key="5">
    <source>
        <dbReference type="ARBA" id="ARBA00023163"/>
    </source>
</evidence>
<dbReference type="SMART" id="SM00380">
    <property type="entry name" value="AP2"/>
    <property type="match status" value="1"/>
</dbReference>
<keyword evidence="4" id="KW-0238">DNA-binding</keyword>
<dbReference type="Proteomes" id="UP000249390">
    <property type="component" value="Unassembled WGS sequence"/>
</dbReference>
<dbReference type="Gene3D" id="3.30.730.10">
    <property type="entry name" value="AP2/ERF domain"/>
    <property type="match status" value="1"/>
</dbReference>
<dbReference type="PANTHER" id="PTHR31194">
    <property type="entry name" value="SHN SHINE , DNA BINDING / TRANSCRIPTION FACTOR"/>
    <property type="match status" value="1"/>
</dbReference>
<keyword evidence="6" id="KW-0539">Nucleus</keyword>
<comment type="subcellular location">
    <subcellularLocation>
        <location evidence="1">Nucleus</location>
    </subcellularLocation>
</comment>
<dbReference type="SUPFAM" id="SSF54171">
    <property type="entry name" value="DNA-binding domain"/>
    <property type="match status" value="1"/>
</dbReference>
<evidence type="ECO:0000256" key="4">
    <source>
        <dbReference type="ARBA" id="ARBA00023125"/>
    </source>
</evidence>